<accession>A0A166BIM2</accession>
<reference evidence="1 2" key="1">
    <citation type="journal article" date="2016" name="Mol. Biol. Evol.">
        <title>Comparative Genomics of Early-Diverging Mushroom-Forming Fungi Provides Insights into the Origins of Lignocellulose Decay Capabilities.</title>
        <authorList>
            <person name="Nagy L.G."/>
            <person name="Riley R."/>
            <person name="Tritt A."/>
            <person name="Adam C."/>
            <person name="Daum C."/>
            <person name="Floudas D."/>
            <person name="Sun H."/>
            <person name="Yadav J.S."/>
            <person name="Pangilinan J."/>
            <person name="Larsson K.H."/>
            <person name="Matsuura K."/>
            <person name="Barry K."/>
            <person name="Labutti K."/>
            <person name="Kuo R."/>
            <person name="Ohm R.A."/>
            <person name="Bhattacharya S.S."/>
            <person name="Shirouzu T."/>
            <person name="Yoshinaga Y."/>
            <person name="Martin F.M."/>
            <person name="Grigoriev I.V."/>
            <person name="Hibbett D.S."/>
        </authorList>
    </citation>
    <scope>NUCLEOTIDE SEQUENCE [LARGE SCALE GENOMIC DNA]</scope>
    <source>
        <strain evidence="1 2">HHB12029</strain>
    </source>
</reference>
<dbReference type="EMBL" id="KV425894">
    <property type="protein sequence ID" value="KZW01410.1"/>
    <property type="molecule type" value="Genomic_DNA"/>
</dbReference>
<name>A0A166BIM2_EXIGL</name>
<protein>
    <submittedName>
        <fullName evidence="1">Uncharacterized protein</fullName>
    </submittedName>
</protein>
<evidence type="ECO:0000313" key="1">
    <source>
        <dbReference type="EMBL" id="KZW01410.1"/>
    </source>
</evidence>
<dbReference type="Proteomes" id="UP000077266">
    <property type="component" value="Unassembled WGS sequence"/>
</dbReference>
<dbReference type="InParanoid" id="A0A166BIM2"/>
<proteinExistence type="predicted"/>
<gene>
    <name evidence="1" type="ORF">EXIGLDRAFT_718522</name>
</gene>
<sequence length="67" mass="6998">MDACERIISQLAAALTESCDVLELDSVTSKLAHAVHWAVKVRMPEGVLISDSASQTAESGTVAIPSS</sequence>
<keyword evidence="2" id="KW-1185">Reference proteome</keyword>
<evidence type="ECO:0000313" key="2">
    <source>
        <dbReference type="Proteomes" id="UP000077266"/>
    </source>
</evidence>
<dbReference type="AlphaFoldDB" id="A0A166BIM2"/>
<organism evidence="1 2">
    <name type="scientific">Exidia glandulosa HHB12029</name>
    <dbReference type="NCBI Taxonomy" id="1314781"/>
    <lineage>
        <taxon>Eukaryota</taxon>
        <taxon>Fungi</taxon>
        <taxon>Dikarya</taxon>
        <taxon>Basidiomycota</taxon>
        <taxon>Agaricomycotina</taxon>
        <taxon>Agaricomycetes</taxon>
        <taxon>Auriculariales</taxon>
        <taxon>Exidiaceae</taxon>
        <taxon>Exidia</taxon>
    </lineage>
</organism>